<keyword evidence="6" id="KW-0408">Iron</keyword>
<keyword evidence="7" id="KW-0411">Iron-sulfur</keyword>
<evidence type="ECO:0000256" key="6">
    <source>
        <dbReference type="ARBA" id="ARBA00023004"/>
    </source>
</evidence>
<dbReference type="STRING" id="1332080.ATN00_19285"/>
<evidence type="ECO:0000256" key="4">
    <source>
        <dbReference type="ARBA" id="ARBA00022691"/>
    </source>
</evidence>
<dbReference type="GO" id="GO:0051539">
    <property type="term" value="F:4 iron, 4 sulfur cluster binding"/>
    <property type="evidence" value="ECO:0007669"/>
    <property type="project" value="UniProtKB-KW"/>
</dbReference>
<dbReference type="InterPro" id="IPR038135">
    <property type="entry name" value="Methylthiotransferase_N_sf"/>
</dbReference>
<dbReference type="EMBL" id="CP013264">
    <property type="protein sequence ID" value="ALR22137.1"/>
    <property type="molecule type" value="Genomic_DNA"/>
</dbReference>
<dbReference type="SFLD" id="SFLDS00029">
    <property type="entry name" value="Radical_SAM"/>
    <property type="match status" value="1"/>
</dbReference>
<dbReference type="OrthoDB" id="9805215at2"/>
<evidence type="ECO:0000259" key="8">
    <source>
        <dbReference type="PROSITE" id="PS51449"/>
    </source>
</evidence>
<reference evidence="10 11" key="1">
    <citation type="submission" date="2015-11" db="EMBL/GenBank/DDBJ databases">
        <title>A Two-component Flavoprotein Monooxygenase System MeaXY Responsible for para-Hydroxylation of 2-Methyl-6-ethylaniline and 2,6-Diethylaniline in Sphingobium baderi DE-13.</title>
        <authorList>
            <person name="Cheng M."/>
            <person name="Meng Q."/>
            <person name="Yang Y."/>
            <person name="Chu C."/>
            <person name="Yan X."/>
            <person name="He J."/>
            <person name="Li S."/>
        </authorList>
    </citation>
    <scope>NUCLEOTIDE SEQUENCE [LARGE SCALE GENOMIC DNA]</scope>
    <source>
        <strain evidence="10 11">DE-13</strain>
    </source>
</reference>
<dbReference type="PROSITE" id="PS51918">
    <property type="entry name" value="RADICAL_SAM"/>
    <property type="match status" value="1"/>
</dbReference>
<dbReference type="Pfam" id="PF00919">
    <property type="entry name" value="UPF0004"/>
    <property type="match status" value="1"/>
</dbReference>
<dbReference type="RefSeq" id="WP_062067939.1">
    <property type="nucleotide sequence ID" value="NZ_CP013264.1"/>
</dbReference>
<feature type="domain" description="MTTase N-terminal" evidence="8">
    <location>
        <begin position="7"/>
        <end position="109"/>
    </location>
</feature>
<proteinExistence type="predicted"/>
<dbReference type="Proteomes" id="UP000056968">
    <property type="component" value="Chromosome"/>
</dbReference>
<comment type="cofactor">
    <cofactor evidence="1">
        <name>[4Fe-4S] cluster</name>
        <dbReference type="ChEBI" id="CHEBI:49883"/>
    </cofactor>
</comment>
<dbReference type="InterPro" id="IPR006638">
    <property type="entry name" value="Elp3/MiaA/NifB-like_rSAM"/>
</dbReference>
<dbReference type="Gene3D" id="3.80.30.20">
    <property type="entry name" value="tm_1862 like domain"/>
    <property type="match status" value="1"/>
</dbReference>
<dbReference type="NCBIfam" id="TIGR01579">
    <property type="entry name" value="MiaB-like-C"/>
    <property type="match status" value="1"/>
</dbReference>
<dbReference type="SMART" id="SM00729">
    <property type="entry name" value="Elp3"/>
    <property type="match status" value="1"/>
</dbReference>
<protein>
    <submittedName>
        <fullName evidence="10">tRNA (N(6)-L-threonylcarbamoyladenosine(37)-C(2))-methylthiotransferase MtaB</fullName>
    </submittedName>
</protein>
<organism evidence="10 11">
    <name type="scientific">Sphingobium baderi</name>
    <dbReference type="NCBI Taxonomy" id="1332080"/>
    <lineage>
        <taxon>Bacteria</taxon>
        <taxon>Pseudomonadati</taxon>
        <taxon>Pseudomonadota</taxon>
        <taxon>Alphaproteobacteria</taxon>
        <taxon>Sphingomonadales</taxon>
        <taxon>Sphingomonadaceae</taxon>
        <taxon>Sphingobium</taxon>
    </lineage>
</organism>
<dbReference type="SFLD" id="SFLDG01082">
    <property type="entry name" value="B12-binding_domain_containing"/>
    <property type="match status" value="1"/>
</dbReference>
<keyword evidence="2" id="KW-0004">4Fe-4S</keyword>
<dbReference type="PROSITE" id="PS51449">
    <property type="entry name" value="MTTASE_N"/>
    <property type="match status" value="1"/>
</dbReference>
<dbReference type="InterPro" id="IPR020612">
    <property type="entry name" value="Methylthiotransferase_CS"/>
</dbReference>
<evidence type="ECO:0000313" key="11">
    <source>
        <dbReference type="Proteomes" id="UP000056968"/>
    </source>
</evidence>
<dbReference type="PROSITE" id="PS01278">
    <property type="entry name" value="MTTASE_RADICAL"/>
    <property type="match status" value="1"/>
</dbReference>
<dbReference type="InterPro" id="IPR023404">
    <property type="entry name" value="rSAM_horseshoe"/>
</dbReference>
<evidence type="ECO:0000256" key="3">
    <source>
        <dbReference type="ARBA" id="ARBA00022679"/>
    </source>
</evidence>
<keyword evidence="11" id="KW-1185">Reference proteome</keyword>
<name>A0A0S3F339_9SPHN</name>
<dbReference type="PANTHER" id="PTHR11918">
    <property type="entry name" value="RADICAL SAM PROTEINS"/>
    <property type="match status" value="1"/>
</dbReference>
<gene>
    <name evidence="10" type="ORF">ATN00_19285</name>
</gene>
<evidence type="ECO:0000259" key="9">
    <source>
        <dbReference type="PROSITE" id="PS51918"/>
    </source>
</evidence>
<evidence type="ECO:0000256" key="7">
    <source>
        <dbReference type="ARBA" id="ARBA00023014"/>
    </source>
</evidence>
<dbReference type="CDD" id="cd01335">
    <property type="entry name" value="Radical_SAM"/>
    <property type="match status" value="1"/>
</dbReference>
<keyword evidence="3 10" id="KW-0808">Transferase</keyword>
<dbReference type="AlphaFoldDB" id="A0A0S3F339"/>
<dbReference type="InterPro" id="IPR058240">
    <property type="entry name" value="rSAM_sf"/>
</dbReference>
<evidence type="ECO:0000256" key="2">
    <source>
        <dbReference type="ARBA" id="ARBA00022485"/>
    </source>
</evidence>
<keyword evidence="4" id="KW-0949">S-adenosyl-L-methionine</keyword>
<dbReference type="PANTHER" id="PTHR11918:SF45">
    <property type="entry name" value="THREONYLCARBAMOYLADENOSINE TRNA METHYLTHIOTRANSFERASE"/>
    <property type="match status" value="1"/>
</dbReference>
<dbReference type="Gene3D" id="3.40.50.12160">
    <property type="entry name" value="Methylthiotransferase, N-terminal domain"/>
    <property type="match status" value="1"/>
</dbReference>
<dbReference type="InterPro" id="IPR013848">
    <property type="entry name" value="Methylthiotransferase_N"/>
</dbReference>
<accession>A0A0S3F339</accession>
<dbReference type="KEGG" id="sbd:ATN00_19285"/>
<feature type="domain" description="Radical SAM core" evidence="9">
    <location>
        <begin position="150"/>
        <end position="380"/>
    </location>
</feature>
<dbReference type="GO" id="GO:0046872">
    <property type="term" value="F:metal ion binding"/>
    <property type="evidence" value="ECO:0007669"/>
    <property type="project" value="UniProtKB-KW"/>
</dbReference>
<dbReference type="GO" id="GO:0035598">
    <property type="term" value="F:tRNA (N(6)-L-threonylcarbamoyladenosine(37)-C(2))-methylthiotransferase activity"/>
    <property type="evidence" value="ECO:0007669"/>
    <property type="project" value="TreeGrafter"/>
</dbReference>
<dbReference type="SUPFAM" id="SSF102114">
    <property type="entry name" value="Radical SAM enzymes"/>
    <property type="match status" value="1"/>
</dbReference>
<dbReference type="InterPro" id="IPR006467">
    <property type="entry name" value="MiaB-like_bact"/>
</dbReference>
<evidence type="ECO:0000313" key="10">
    <source>
        <dbReference type="EMBL" id="ALR22137.1"/>
    </source>
</evidence>
<keyword evidence="5" id="KW-0479">Metal-binding</keyword>
<sequence length="441" mass="48080">MPSPSRNAPEIITLGCRLNIAESEAIREMAQGQDDLIVVNSCAVTAEAVRQARQAIRRARRERPEARIMVTGCAAQTEPATFAAMPEVDAVLGNREKMEAGSYRPFVSGGGARVRDGFPPALDTNGAGAALHVSDIMAVRDTAPHMASAFAEHARAFLEVQNGCDHRCTFCIIPYGRGNSRSVPAGAVIDKAKQLVDAGYREIVLTGVDVTSYGPDLPGSPSLGLLIERILKGVPDLPRLRLSSLDSVEIDERLFDILAHEPRMMPHLHLSLQSGDDMILKRMKRRHTRADSIHIVQRLKSARPEISIGADIIAGFPTEDEAMFENSLRLVSECRIVHGHIFPYSPRTGTPAARMPQVDRLRVKARAARLREACAEERGRWLQSLVGTTQAVLVERNGVNGHAENFAPVRFATPHPSSSIVRAIITGLEKDALIAQEALDD</sequence>
<evidence type="ECO:0000256" key="1">
    <source>
        <dbReference type="ARBA" id="ARBA00001966"/>
    </source>
</evidence>
<dbReference type="Pfam" id="PF04055">
    <property type="entry name" value="Radical_SAM"/>
    <property type="match status" value="1"/>
</dbReference>
<dbReference type="InterPro" id="IPR005839">
    <property type="entry name" value="Methylthiotransferase"/>
</dbReference>
<dbReference type="InterPro" id="IPR007197">
    <property type="entry name" value="rSAM"/>
</dbReference>
<dbReference type="NCBIfam" id="TIGR00089">
    <property type="entry name" value="MiaB/RimO family radical SAM methylthiotransferase"/>
    <property type="match status" value="1"/>
</dbReference>
<evidence type="ECO:0000256" key="5">
    <source>
        <dbReference type="ARBA" id="ARBA00022723"/>
    </source>
</evidence>